<geneLocation type="plasmid" evidence="2 3">
    <name>pHGLR1</name>
</geneLocation>
<feature type="transmembrane region" description="Helical" evidence="1">
    <location>
        <begin position="252"/>
        <end position="271"/>
    </location>
</feature>
<feature type="transmembrane region" description="Helical" evidence="1">
    <location>
        <begin position="369"/>
        <end position="389"/>
    </location>
</feature>
<dbReference type="RefSeq" id="WP_193493858.1">
    <property type="nucleotide sequence ID" value="NZ_CP063206.1"/>
</dbReference>
<accession>A0A871BKT7</accession>
<protein>
    <submittedName>
        <fullName evidence="2">Uncharacterized protein</fullName>
    </submittedName>
</protein>
<feature type="transmembrane region" description="Helical" evidence="1">
    <location>
        <begin position="283"/>
        <end position="303"/>
    </location>
</feature>
<sequence length="457" mass="47250">MRRGALLIALLFIGSALLAGVGPTVASPQPDPVCGACGSSFEDVAEEYGLEANVTHSTAAIQVHPNGSATWVVTNRVNESAATQITQDPALLNRIARSAATDGWGVPHVYEEGDVTFQSASIDNQTVRIQFQDPDAGTRHAGILVVDYLHSEGVRGGWIFNVDRFSITGPPGSVIVNDPSATIEDEYTSSDVLPEVSNREVTWEGVSTNEYGSAFYDDVYLAFGEPGTDSVRVDAALSIATAPIWLDNVKTFVLPALVVYGLMLGGVTAGARWGAYSSSSARRIAKTIAGVGLVGVLAAIAIANEPSSFAGLAVIFLVIGGAAVVSPRSFRSLRGALAVAVVSVLAVGVTLLGLGLVSRPLGDVAPTVFRGMVFHLPLSVAPVFGLAVARTETNDNPRLTVLAFVGALVSLALAGMVFVPFDSRPWGLALIFTVGGAILAGVLGLPLAILGGASVDE</sequence>
<feature type="transmembrane region" description="Helical" evidence="1">
    <location>
        <begin position="427"/>
        <end position="450"/>
    </location>
</feature>
<name>A0A871BKT7_HALGI</name>
<feature type="transmembrane region" description="Helical" evidence="1">
    <location>
        <begin position="309"/>
        <end position="325"/>
    </location>
</feature>
<feature type="transmembrane region" description="Helical" evidence="1">
    <location>
        <begin position="401"/>
        <end position="421"/>
    </location>
</feature>
<gene>
    <name evidence="2" type="ORF">HfgLR_20900</name>
</gene>
<evidence type="ECO:0000313" key="3">
    <source>
        <dbReference type="Proteomes" id="UP000663064"/>
    </source>
</evidence>
<organism evidence="2 3">
    <name type="scientific">Haloferax gibbonsii</name>
    <dbReference type="NCBI Taxonomy" id="35746"/>
    <lineage>
        <taxon>Archaea</taxon>
        <taxon>Methanobacteriati</taxon>
        <taxon>Methanobacteriota</taxon>
        <taxon>Stenosarchaea group</taxon>
        <taxon>Halobacteria</taxon>
        <taxon>Halobacteriales</taxon>
        <taxon>Haloferacaceae</taxon>
        <taxon>Haloferax</taxon>
    </lineage>
</organism>
<dbReference type="GeneID" id="59460938"/>
<keyword evidence="2" id="KW-0614">Plasmid</keyword>
<dbReference type="EMBL" id="CP063206">
    <property type="protein sequence ID" value="QOS13416.1"/>
    <property type="molecule type" value="Genomic_DNA"/>
</dbReference>
<proteinExistence type="predicted"/>
<keyword evidence="1" id="KW-0812">Transmembrane</keyword>
<reference evidence="2" key="1">
    <citation type="journal article" date="2021" name="Front. Microbiol.">
        <title>Cellular and Genomic Properties of Haloferax gibbonsii LR2-5, the Host of Euryarchaeal Virus HFTV1.</title>
        <authorList>
            <person name="Tittes C."/>
            <person name="Schwarzer S."/>
            <person name="Pfeiffer F."/>
            <person name="Dyall-Smith M."/>
            <person name="Rodriguez-Franco M."/>
            <person name="Oksanen H.M."/>
            <person name="Quax T.E.F."/>
        </authorList>
    </citation>
    <scope>NUCLEOTIDE SEQUENCE</scope>
    <source>
        <strain evidence="2">LR2-5</strain>
    </source>
</reference>
<feature type="transmembrane region" description="Helical" evidence="1">
    <location>
        <begin position="337"/>
        <end position="357"/>
    </location>
</feature>
<keyword evidence="1" id="KW-1133">Transmembrane helix</keyword>
<evidence type="ECO:0000256" key="1">
    <source>
        <dbReference type="SAM" id="Phobius"/>
    </source>
</evidence>
<keyword evidence="1" id="KW-0472">Membrane</keyword>
<dbReference type="Proteomes" id="UP000663064">
    <property type="component" value="Plasmid pHGLR1"/>
</dbReference>
<evidence type="ECO:0000313" key="2">
    <source>
        <dbReference type="EMBL" id="QOS13416.1"/>
    </source>
</evidence>
<dbReference type="AlphaFoldDB" id="A0A871BKT7"/>